<name>A0ABP7S780_9SPHN</name>
<dbReference type="Pfam" id="PF25917">
    <property type="entry name" value="BSH_RND"/>
    <property type="match status" value="1"/>
</dbReference>
<feature type="domain" description="Multidrug resistance protein MdtA-like barrel-sandwich hybrid" evidence="4">
    <location>
        <begin position="70"/>
        <end position="265"/>
    </location>
</feature>
<keyword evidence="1" id="KW-0175">Coiled coil</keyword>
<feature type="coiled-coil region" evidence="1">
    <location>
        <begin position="102"/>
        <end position="192"/>
    </location>
</feature>
<dbReference type="Proteomes" id="UP001500235">
    <property type="component" value="Unassembled WGS sequence"/>
</dbReference>
<keyword evidence="3" id="KW-0472">Membrane</keyword>
<dbReference type="Gene3D" id="2.40.30.170">
    <property type="match status" value="1"/>
</dbReference>
<organism evidence="5 6">
    <name type="scientific">Sphingomonas swuensis</name>
    <dbReference type="NCBI Taxonomy" id="977800"/>
    <lineage>
        <taxon>Bacteria</taxon>
        <taxon>Pseudomonadati</taxon>
        <taxon>Pseudomonadota</taxon>
        <taxon>Alphaproteobacteria</taxon>
        <taxon>Sphingomonadales</taxon>
        <taxon>Sphingomonadaceae</taxon>
        <taxon>Sphingomonas</taxon>
    </lineage>
</organism>
<evidence type="ECO:0000313" key="5">
    <source>
        <dbReference type="EMBL" id="GAA4007593.1"/>
    </source>
</evidence>
<proteinExistence type="predicted"/>
<evidence type="ECO:0000313" key="6">
    <source>
        <dbReference type="Proteomes" id="UP001500235"/>
    </source>
</evidence>
<keyword evidence="6" id="KW-1185">Reference proteome</keyword>
<sequence length="382" mass="41619">MDMVTQSGDVAADTGEEKRSSPLSNPKVRLGLLILAVIVAGGVLWWYLRNESYGKYQQSTNDAFVQADSVIVAPRVGGYVERVFVQENAEVRRGQQLALLDNRDYRAQTSQLQAQIEAARASANTVQAQIAEQQASAERAQAQLAAAQADLAFANREVARYRPLAASGAEPRERLDQLVQQQQQARAQLATRQADLLAAQRRFGTLRTQVEQAHSQGRAAEAQLEAANVTLESTVLRSSIAGRVGDLAVRVGQFVQPGTRLMTIVPTQQLYIEANFKETQVGLMRAGQPVRVEVDALPDLELTGRVASFAPGTGAQFSVLPPQNATGNFTKIVQRIPVRIAIQAGPEVRRLLIPGMSVHVTVDTRGAKGELERVRQAQEGRR</sequence>
<evidence type="ECO:0000256" key="3">
    <source>
        <dbReference type="SAM" id="Phobius"/>
    </source>
</evidence>
<dbReference type="Gene3D" id="1.10.287.470">
    <property type="entry name" value="Helix hairpin bin"/>
    <property type="match status" value="1"/>
</dbReference>
<evidence type="ECO:0000259" key="4">
    <source>
        <dbReference type="Pfam" id="PF25917"/>
    </source>
</evidence>
<reference evidence="6" key="1">
    <citation type="journal article" date="2019" name="Int. J. Syst. Evol. Microbiol.">
        <title>The Global Catalogue of Microorganisms (GCM) 10K type strain sequencing project: providing services to taxonomists for standard genome sequencing and annotation.</title>
        <authorList>
            <consortium name="The Broad Institute Genomics Platform"/>
            <consortium name="The Broad Institute Genome Sequencing Center for Infectious Disease"/>
            <person name="Wu L."/>
            <person name="Ma J."/>
        </authorList>
    </citation>
    <scope>NUCLEOTIDE SEQUENCE [LARGE SCALE GENOMIC DNA]</scope>
    <source>
        <strain evidence="6">JCM 17563</strain>
    </source>
</reference>
<dbReference type="EMBL" id="BAABBQ010000001">
    <property type="protein sequence ID" value="GAA4007593.1"/>
    <property type="molecule type" value="Genomic_DNA"/>
</dbReference>
<dbReference type="InterPro" id="IPR058625">
    <property type="entry name" value="MdtA-like_BSH"/>
</dbReference>
<dbReference type="PANTHER" id="PTHR30386">
    <property type="entry name" value="MEMBRANE FUSION SUBUNIT OF EMRAB-TOLC MULTIDRUG EFFLUX PUMP"/>
    <property type="match status" value="1"/>
</dbReference>
<dbReference type="SUPFAM" id="SSF111369">
    <property type="entry name" value="HlyD-like secretion proteins"/>
    <property type="match status" value="2"/>
</dbReference>
<feature type="transmembrane region" description="Helical" evidence="3">
    <location>
        <begin position="28"/>
        <end position="48"/>
    </location>
</feature>
<gene>
    <name evidence="5" type="ORF">GCM10022280_00100</name>
</gene>
<evidence type="ECO:0000256" key="2">
    <source>
        <dbReference type="SAM" id="MobiDB-lite"/>
    </source>
</evidence>
<keyword evidence="3" id="KW-0812">Transmembrane</keyword>
<protein>
    <submittedName>
        <fullName evidence="5">HlyD family secretion protein</fullName>
    </submittedName>
</protein>
<evidence type="ECO:0000256" key="1">
    <source>
        <dbReference type="SAM" id="Coils"/>
    </source>
</evidence>
<comment type="caution">
    <text evidence="5">The sequence shown here is derived from an EMBL/GenBank/DDBJ whole genome shotgun (WGS) entry which is preliminary data.</text>
</comment>
<dbReference type="Gene3D" id="2.40.50.100">
    <property type="match status" value="1"/>
</dbReference>
<keyword evidence="3" id="KW-1133">Transmembrane helix</keyword>
<dbReference type="InterPro" id="IPR050739">
    <property type="entry name" value="MFP"/>
</dbReference>
<dbReference type="PANTHER" id="PTHR30386:SF24">
    <property type="entry name" value="MULTIDRUG RESISTANCE EFFLUX PUMP"/>
    <property type="match status" value="1"/>
</dbReference>
<accession>A0ABP7S780</accession>
<feature type="region of interest" description="Disordered" evidence="2">
    <location>
        <begin position="1"/>
        <end position="23"/>
    </location>
</feature>